<dbReference type="AlphaFoldDB" id="A0A1V1P6A6"/>
<name>A0A1V1P6A6_9BACT</name>
<accession>A0A1V1P6A6</accession>
<sequence>MQNYQAKRLPEILNVTELKPLNHDNFQSFFVETDQARGKNIALHLKYYFESKKDTPQKVLFMGHRGSGKSTELFRLEQFLGHAFKLVRFSIKEVDIIDFNYIDLIFLLLDKLYKDNDKTPLPDSDLRALLNCMAVIKYNGQRWCGLHPAVIRMLEERGLTCISK</sequence>
<dbReference type="EMBL" id="ATBP01000442">
    <property type="protein sequence ID" value="ETR70328.1"/>
    <property type="molecule type" value="Genomic_DNA"/>
</dbReference>
<gene>
    <name evidence="1" type="ORF">OMM_08894</name>
</gene>
<reference evidence="2" key="1">
    <citation type="submission" date="2012-11" db="EMBL/GenBank/DDBJ databases">
        <authorList>
            <person name="Lucero-Rivera Y.E."/>
            <person name="Tovar-Ramirez D."/>
        </authorList>
    </citation>
    <scope>NUCLEOTIDE SEQUENCE [LARGE SCALE GENOMIC DNA]</scope>
    <source>
        <strain evidence="2">Araruama</strain>
    </source>
</reference>
<protein>
    <submittedName>
        <fullName evidence="1">Uncharacterized protein</fullName>
    </submittedName>
</protein>
<evidence type="ECO:0000313" key="2">
    <source>
        <dbReference type="Proteomes" id="UP000189670"/>
    </source>
</evidence>
<proteinExistence type="predicted"/>
<evidence type="ECO:0000313" key="1">
    <source>
        <dbReference type="EMBL" id="ETR70328.1"/>
    </source>
</evidence>
<organism evidence="1 2">
    <name type="scientific">Candidatus Magnetoglobus multicellularis str. Araruama</name>
    <dbReference type="NCBI Taxonomy" id="890399"/>
    <lineage>
        <taxon>Bacteria</taxon>
        <taxon>Pseudomonadati</taxon>
        <taxon>Thermodesulfobacteriota</taxon>
        <taxon>Desulfobacteria</taxon>
        <taxon>Desulfobacterales</taxon>
        <taxon>Desulfobacteraceae</taxon>
        <taxon>Candidatus Magnetoglobus</taxon>
    </lineage>
</organism>
<comment type="caution">
    <text evidence="1">The sequence shown here is derived from an EMBL/GenBank/DDBJ whole genome shotgun (WGS) entry which is preliminary data.</text>
</comment>
<dbReference type="Proteomes" id="UP000189670">
    <property type="component" value="Unassembled WGS sequence"/>
</dbReference>